<proteinExistence type="inferred from homology"/>
<evidence type="ECO:0000313" key="4">
    <source>
        <dbReference type="Proteomes" id="UP000032336"/>
    </source>
</evidence>
<dbReference type="EC" id="4.1.3.36" evidence="3"/>
<dbReference type="EMBL" id="JXUW01000050">
    <property type="protein sequence ID" value="KJE75295.1"/>
    <property type="molecule type" value="Genomic_DNA"/>
</dbReference>
<dbReference type="PANTHER" id="PTHR43802">
    <property type="entry name" value="ENOYL-COA HYDRATASE"/>
    <property type="match status" value="1"/>
</dbReference>
<accession>A0A0D8FPT0</accession>
<dbReference type="AlphaFoldDB" id="A0A0D8FPT0"/>
<organism evidence="3 4">
    <name type="scientific">Ferrimicrobium acidiphilum DSM 19497</name>
    <dbReference type="NCBI Taxonomy" id="1121877"/>
    <lineage>
        <taxon>Bacteria</taxon>
        <taxon>Bacillati</taxon>
        <taxon>Actinomycetota</taxon>
        <taxon>Acidimicrobiia</taxon>
        <taxon>Acidimicrobiales</taxon>
        <taxon>Acidimicrobiaceae</taxon>
        <taxon>Ferrimicrobium</taxon>
    </lineage>
</organism>
<comment type="similarity">
    <text evidence="1 2">Belongs to the enoyl-CoA hydratase/isomerase family.</text>
</comment>
<dbReference type="RefSeq" id="WP_052566573.1">
    <property type="nucleotide sequence ID" value="NZ_JQKF01000010.1"/>
</dbReference>
<dbReference type="Gene3D" id="3.90.226.10">
    <property type="entry name" value="2-enoyl-CoA Hydratase, Chain A, domain 1"/>
    <property type="match status" value="1"/>
</dbReference>
<evidence type="ECO:0000256" key="1">
    <source>
        <dbReference type="ARBA" id="ARBA00005254"/>
    </source>
</evidence>
<dbReference type="OrthoDB" id="9777711at2"/>
<evidence type="ECO:0000313" key="3">
    <source>
        <dbReference type="EMBL" id="KJE75295.1"/>
    </source>
</evidence>
<gene>
    <name evidence="3" type="primary">menB2</name>
    <name evidence="3" type="ORF">FEAC_29560</name>
</gene>
<dbReference type="eggNOG" id="COG1024">
    <property type="taxonomic scope" value="Bacteria"/>
</dbReference>
<sequence>MGVIERSNHEATAVLAINRVEKKNALRLEDFDELADALVVADHDDSVRVIVLTGTADSFSAGADLKALASYERNPLGHLARIHHCARTLATVAKPTIAAVNGVAVGAGLNLALACDLAIAGRSTMVSEIFLDRGLTLDYGGSALLVQRIGLHRAKELAFFASRLVGEELLTWGLVNAVVDDDQVLPTVLEWADRLSERSPTALALTKSLLNRAAASLTQAIDLEVIAQVAALSDPSIGSTLTNF</sequence>
<dbReference type="STRING" id="1121877.FEAC_29560"/>
<dbReference type="GO" id="GO:0008935">
    <property type="term" value="F:1,4-dihydroxy-2-naphthoyl-CoA synthase activity"/>
    <property type="evidence" value="ECO:0007669"/>
    <property type="project" value="UniProtKB-EC"/>
</dbReference>
<dbReference type="SUPFAM" id="SSF52096">
    <property type="entry name" value="ClpP/crotonase"/>
    <property type="match status" value="1"/>
</dbReference>
<dbReference type="GeneID" id="78373915"/>
<dbReference type="PATRIC" id="fig|1121877.4.peg.3341"/>
<keyword evidence="3" id="KW-0456">Lyase</keyword>
<dbReference type="InterPro" id="IPR001753">
    <property type="entry name" value="Enoyl-CoA_hydra/iso"/>
</dbReference>
<dbReference type="Pfam" id="PF00378">
    <property type="entry name" value="ECH_1"/>
    <property type="match status" value="1"/>
</dbReference>
<dbReference type="PANTHER" id="PTHR43802:SF1">
    <property type="entry name" value="IP11341P-RELATED"/>
    <property type="match status" value="1"/>
</dbReference>
<comment type="caution">
    <text evidence="3">The sequence shown here is derived from an EMBL/GenBank/DDBJ whole genome shotgun (WGS) entry which is preliminary data.</text>
</comment>
<dbReference type="Proteomes" id="UP000032336">
    <property type="component" value="Unassembled WGS sequence"/>
</dbReference>
<name>A0A0D8FPT0_9ACTN</name>
<keyword evidence="4" id="KW-1185">Reference proteome</keyword>
<dbReference type="PROSITE" id="PS00166">
    <property type="entry name" value="ENOYL_COA_HYDRATASE"/>
    <property type="match status" value="1"/>
</dbReference>
<dbReference type="CDD" id="cd06558">
    <property type="entry name" value="crotonase-like"/>
    <property type="match status" value="1"/>
</dbReference>
<reference evidence="3 4" key="1">
    <citation type="submission" date="2015-01" db="EMBL/GenBank/DDBJ databases">
        <title>Draft genome of the acidophilic iron oxidizer Ferrimicrobium acidiphilum strain T23.</title>
        <authorList>
            <person name="Poehlein A."/>
            <person name="Eisen S."/>
            <person name="Schloemann M."/>
            <person name="Johnson B.D."/>
            <person name="Daniel R."/>
            <person name="Muehling M."/>
        </authorList>
    </citation>
    <scope>NUCLEOTIDE SEQUENCE [LARGE SCALE GENOMIC DNA]</scope>
    <source>
        <strain evidence="3 4">T23</strain>
    </source>
</reference>
<evidence type="ECO:0000256" key="2">
    <source>
        <dbReference type="RuleBase" id="RU003707"/>
    </source>
</evidence>
<dbReference type="InterPro" id="IPR018376">
    <property type="entry name" value="Enoyl-CoA_hyd/isom_CS"/>
</dbReference>
<protein>
    <submittedName>
        <fullName evidence="3">1,4-dihydroxy-2-naphthoyl-CoA synthase</fullName>
        <ecNumber evidence="3">4.1.3.36</ecNumber>
    </submittedName>
</protein>
<dbReference type="InterPro" id="IPR029045">
    <property type="entry name" value="ClpP/crotonase-like_dom_sf"/>
</dbReference>